<feature type="domain" description="AMP-dependent synthetase/ligase" evidence="1">
    <location>
        <begin position="43"/>
        <end position="443"/>
    </location>
</feature>
<dbReference type="SUPFAM" id="SSF56801">
    <property type="entry name" value="Acetyl-CoA synthetase-like"/>
    <property type="match status" value="1"/>
</dbReference>
<dbReference type="PANTHER" id="PTHR43767">
    <property type="entry name" value="LONG-CHAIN-FATTY-ACID--COA LIGASE"/>
    <property type="match status" value="1"/>
</dbReference>
<gene>
    <name evidence="3" type="ORF">SAMN04487963_2070</name>
</gene>
<dbReference type="OrthoDB" id="9803968at2"/>
<protein>
    <submittedName>
        <fullName evidence="3">Fatty-acyl-CoA synthase</fullName>
    </submittedName>
</protein>
<feature type="domain" description="AMP-binding enzyme C-terminal" evidence="2">
    <location>
        <begin position="495"/>
        <end position="570"/>
    </location>
</feature>
<sequence>MKPDFLTAAESFPPIRTMDDIEAIEKTPWSSYHFPDSTLEMIEASVQRRPEAVALRFLPTAENGEEGVCYSYRQFGERIRQAANAFIALGVGPEDVVSFMLPNLPQTHFTLWGGQAAGITNAVNPMLEPEHIAGILNGAGTKVLVALAPMPGADIWDKVVAIRDQVPSLQKVLYVDPCQFLPEAQAQAIRAALPLPVEDWCEDFDRLAGAQVSERVLSDRVIKPEDTASLFHTGGTTGVPKLAPHSHGNEVTNALMTAAAFQFNSDDVVLCGLPLFHVNAVIITGLGPLATGAEIVLATAGGFRTPGLVGRFWKLVEQHRVSFFSAVPAIYAGLLQVPFGDADVSSLKKSLSGGAALPKAVHERFEQLTGLVVVEGFGMTEGTCGSMLNPMAGERRSGSVGFRLPYTGARVVQLDEHGAYQRDCDTDEVGTLIISGPNVFAGYTDPEKNRDIWVQEGWFNTGDLARIDREGYFWLTGRSKDLIIRGGHNIDPQMIEDVLHQHPAVDMAAAVGKPCDRVGELPVAYVSLRAGTECTEAELLAFCDERIAERAAIPKNIWIIDAIPLTAVGKIFKPSLRLDAIERELTRVVSEELGGQTFSLRATSCKHHGQRVDVTLGESDRAGVGALTARLQAYPVHVEVHLAAESAGS</sequence>
<dbReference type="InterPro" id="IPR042099">
    <property type="entry name" value="ANL_N_sf"/>
</dbReference>
<dbReference type="Proteomes" id="UP000198519">
    <property type="component" value="Unassembled WGS sequence"/>
</dbReference>
<name>A0A1I4PY68_9GAMM</name>
<dbReference type="Gene3D" id="3.30.300.30">
    <property type="match status" value="1"/>
</dbReference>
<dbReference type="PROSITE" id="PS00455">
    <property type="entry name" value="AMP_BINDING"/>
    <property type="match status" value="1"/>
</dbReference>
<dbReference type="Pfam" id="PF00501">
    <property type="entry name" value="AMP-binding"/>
    <property type="match status" value="1"/>
</dbReference>
<dbReference type="AlphaFoldDB" id="A0A1I4PY68"/>
<dbReference type="PANTHER" id="PTHR43767:SF1">
    <property type="entry name" value="NONRIBOSOMAL PEPTIDE SYNTHASE PES1 (EUROFUNG)-RELATED"/>
    <property type="match status" value="1"/>
</dbReference>
<dbReference type="GO" id="GO:0016878">
    <property type="term" value="F:acid-thiol ligase activity"/>
    <property type="evidence" value="ECO:0007669"/>
    <property type="project" value="UniProtKB-ARBA"/>
</dbReference>
<dbReference type="Gene3D" id="3.40.50.12780">
    <property type="entry name" value="N-terminal domain of ligase-like"/>
    <property type="match status" value="1"/>
</dbReference>
<dbReference type="InterPro" id="IPR020845">
    <property type="entry name" value="AMP-binding_CS"/>
</dbReference>
<dbReference type="InterPro" id="IPR025110">
    <property type="entry name" value="AMP-bd_C"/>
</dbReference>
<accession>A0A1I4PY68</accession>
<reference evidence="4" key="1">
    <citation type="submission" date="2016-10" db="EMBL/GenBank/DDBJ databases">
        <authorList>
            <person name="Varghese N."/>
            <person name="Submissions S."/>
        </authorList>
    </citation>
    <scope>NUCLEOTIDE SEQUENCE [LARGE SCALE GENOMIC DNA]</scope>
    <source>
        <strain evidence="4">CGMCC 1.7061</strain>
    </source>
</reference>
<evidence type="ECO:0000259" key="2">
    <source>
        <dbReference type="Pfam" id="PF13193"/>
    </source>
</evidence>
<keyword evidence="4" id="KW-1185">Reference proteome</keyword>
<dbReference type="InterPro" id="IPR050237">
    <property type="entry name" value="ATP-dep_AMP-bd_enzyme"/>
</dbReference>
<dbReference type="Pfam" id="PF13193">
    <property type="entry name" value="AMP-binding_C"/>
    <property type="match status" value="1"/>
</dbReference>
<dbReference type="InterPro" id="IPR045851">
    <property type="entry name" value="AMP-bd_C_sf"/>
</dbReference>
<evidence type="ECO:0000313" key="3">
    <source>
        <dbReference type="EMBL" id="SFM32768.1"/>
    </source>
</evidence>
<dbReference type="RefSeq" id="WP_092022241.1">
    <property type="nucleotide sequence ID" value="NZ_FOUE01000003.1"/>
</dbReference>
<dbReference type="EMBL" id="FOUE01000003">
    <property type="protein sequence ID" value="SFM32768.1"/>
    <property type="molecule type" value="Genomic_DNA"/>
</dbReference>
<dbReference type="InterPro" id="IPR000873">
    <property type="entry name" value="AMP-dep_synth/lig_dom"/>
</dbReference>
<dbReference type="NCBIfam" id="NF005714">
    <property type="entry name" value="PRK07529.1"/>
    <property type="match status" value="1"/>
</dbReference>
<evidence type="ECO:0000259" key="1">
    <source>
        <dbReference type="Pfam" id="PF00501"/>
    </source>
</evidence>
<organism evidence="3 4">
    <name type="scientific">Marinobacter zhejiangensis</name>
    <dbReference type="NCBI Taxonomy" id="488535"/>
    <lineage>
        <taxon>Bacteria</taxon>
        <taxon>Pseudomonadati</taxon>
        <taxon>Pseudomonadota</taxon>
        <taxon>Gammaproteobacteria</taxon>
        <taxon>Pseudomonadales</taxon>
        <taxon>Marinobacteraceae</taxon>
        <taxon>Marinobacter</taxon>
    </lineage>
</organism>
<proteinExistence type="predicted"/>
<evidence type="ECO:0000313" key="4">
    <source>
        <dbReference type="Proteomes" id="UP000198519"/>
    </source>
</evidence>
<dbReference type="STRING" id="488535.SAMN04487963_2070"/>